<feature type="compositionally biased region" description="Basic residues" evidence="1">
    <location>
        <begin position="390"/>
        <end position="404"/>
    </location>
</feature>
<feature type="region of interest" description="Disordered" evidence="1">
    <location>
        <begin position="1"/>
        <end position="417"/>
    </location>
</feature>
<gene>
    <name evidence="2" type="ORF">HDA36_005183</name>
</gene>
<dbReference type="Proteomes" id="UP000572635">
    <property type="component" value="Unassembled WGS sequence"/>
</dbReference>
<protein>
    <submittedName>
        <fullName evidence="2">Uncharacterized protein</fullName>
    </submittedName>
</protein>
<feature type="compositionally biased region" description="Low complexity" evidence="1">
    <location>
        <begin position="147"/>
        <end position="166"/>
    </location>
</feature>
<feature type="compositionally biased region" description="Basic residues" evidence="1">
    <location>
        <begin position="173"/>
        <end position="186"/>
    </location>
</feature>
<evidence type="ECO:0000313" key="3">
    <source>
        <dbReference type="Proteomes" id="UP000572635"/>
    </source>
</evidence>
<feature type="compositionally biased region" description="Basic and acidic residues" evidence="1">
    <location>
        <begin position="297"/>
        <end position="318"/>
    </location>
</feature>
<feature type="compositionally biased region" description="Low complexity" evidence="1">
    <location>
        <begin position="1"/>
        <end position="11"/>
    </location>
</feature>
<evidence type="ECO:0000313" key="2">
    <source>
        <dbReference type="EMBL" id="MBB5435099.1"/>
    </source>
</evidence>
<evidence type="ECO:0000256" key="1">
    <source>
        <dbReference type="SAM" id="MobiDB-lite"/>
    </source>
</evidence>
<proteinExistence type="predicted"/>
<keyword evidence="3" id="KW-1185">Reference proteome</keyword>
<sequence>MCDRPPSVFDRPAPPPRPGRRGVGARPAAVPPRRSRGHRPVRRRSPVQVRGRSVPQRPRDAPAAAAAASSRIPGGAGPAAAGHPGRSTACPTVAQAGRLPSAGSPPQRRNATRPAPARAAARSGRRWPGSAPAPFPCPRLPPPPGRPCAAPAAHPLIPAHRSATAAREGRPARGARRRRAGRRPDRKRAPAACRRPSVPAPPAGHPPRRRRRVPRCERHRFLCERAAGNPAPPRRPGRFPPAGPAPLGRGPEARTGAGRRSASMGGEDRTAPLCRPPSPGRRRGAENTAVVPLRPESGSEARGRRGRRSAGDGERCAADARAGPILLRPCPAHARGADADVPGRLSIGPVRRRSGPHRSPGIFAPPPSAPTDPPGARFPFGPWDPAAARPRPRRRARERARRSSPPRSKATDPRSSA</sequence>
<feature type="compositionally biased region" description="Basic and acidic residues" evidence="1">
    <location>
        <begin position="214"/>
        <end position="223"/>
    </location>
</feature>
<dbReference type="AlphaFoldDB" id="A0A7W8VGL7"/>
<dbReference type="EMBL" id="JACHDB010000001">
    <property type="protein sequence ID" value="MBB5435099.1"/>
    <property type="molecule type" value="Genomic_DNA"/>
</dbReference>
<feature type="compositionally biased region" description="Pro residues" evidence="1">
    <location>
        <begin position="131"/>
        <end position="146"/>
    </location>
</feature>
<feature type="compositionally biased region" description="Pro residues" evidence="1">
    <location>
        <begin position="230"/>
        <end position="244"/>
    </location>
</feature>
<feature type="compositionally biased region" description="Low complexity" evidence="1">
    <location>
        <begin position="245"/>
        <end position="254"/>
    </location>
</feature>
<reference evidence="2 3" key="1">
    <citation type="submission" date="2020-08" db="EMBL/GenBank/DDBJ databases">
        <title>Sequencing the genomes of 1000 actinobacteria strains.</title>
        <authorList>
            <person name="Klenk H.-P."/>
        </authorList>
    </citation>
    <scope>NUCLEOTIDE SEQUENCE [LARGE SCALE GENOMIC DNA]</scope>
    <source>
        <strain evidence="2 3">DSM 44551</strain>
    </source>
</reference>
<feature type="compositionally biased region" description="Pro residues" evidence="1">
    <location>
        <begin position="363"/>
        <end position="373"/>
    </location>
</feature>
<feature type="compositionally biased region" description="Basic residues" evidence="1">
    <location>
        <begin position="33"/>
        <end position="45"/>
    </location>
</feature>
<accession>A0A7W8VGL7</accession>
<comment type="caution">
    <text evidence="2">The sequence shown here is derived from an EMBL/GenBank/DDBJ whole genome shotgun (WGS) entry which is preliminary data.</text>
</comment>
<organism evidence="2 3">
    <name type="scientific">Nocardiopsis composta</name>
    <dbReference type="NCBI Taxonomy" id="157465"/>
    <lineage>
        <taxon>Bacteria</taxon>
        <taxon>Bacillati</taxon>
        <taxon>Actinomycetota</taxon>
        <taxon>Actinomycetes</taxon>
        <taxon>Streptosporangiales</taxon>
        <taxon>Nocardiopsidaceae</taxon>
        <taxon>Nocardiopsis</taxon>
    </lineage>
</organism>
<name>A0A7W8VGL7_9ACTN</name>
<feature type="compositionally biased region" description="Low complexity" evidence="1">
    <location>
        <begin position="105"/>
        <end position="130"/>
    </location>
</feature>
<feature type="compositionally biased region" description="Low complexity" evidence="1">
    <location>
        <begin position="46"/>
        <end position="87"/>
    </location>
</feature>